<evidence type="ECO:0000313" key="4">
    <source>
        <dbReference type="Proteomes" id="UP000636949"/>
    </source>
</evidence>
<dbReference type="SUPFAM" id="SSF51735">
    <property type="entry name" value="NAD(P)-binding Rossmann-fold domains"/>
    <property type="match status" value="1"/>
</dbReference>
<dbReference type="PANTHER" id="PTHR40459">
    <property type="entry name" value="CONSERVED HYPOTHETICAL ALANINE AND LEUCINE RICH PROTEIN"/>
    <property type="match status" value="1"/>
</dbReference>
<protein>
    <submittedName>
        <fullName evidence="3">Stilbene synthase</fullName>
    </submittedName>
</protein>
<dbReference type="Proteomes" id="UP000636949">
    <property type="component" value="Unassembled WGS sequence"/>
</dbReference>
<accession>A0A8J2Z2J4</accession>
<dbReference type="InterPro" id="IPR008927">
    <property type="entry name" value="6-PGluconate_DH-like_C_sf"/>
</dbReference>
<dbReference type="RefSeq" id="WP_117001436.1">
    <property type="nucleotide sequence ID" value="NZ_BMJS01000002.1"/>
</dbReference>
<dbReference type="SUPFAM" id="SSF48179">
    <property type="entry name" value="6-phosphogluconate dehydrogenase C-terminal domain-like"/>
    <property type="match status" value="1"/>
</dbReference>
<feature type="domain" description="DUF2520" evidence="2">
    <location>
        <begin position="124"/>
        <end position="232"/>
    </location>
</feature>
<proteinExistence type="predicted"/>
<evidence type="ECO:0000313" key="3">
    <source>
        <dbReference type="EMBL" id="GGF89386.1"/>
    </source>
</evidence>
<dbReference type="Gene3D" id="1.10.1040.20">
    <property type="entry name" value="ProC-like, C-terminal domain"/>
    <property type="match status" value="1"/>
</dbReference>
<reference evidence="3" key="1">
    <citation type="journal article" date="2014" name="Int. J. Syst. Evol. Microbiol.">
        <title>Complete genome sequence of Corynebacterium casei LMG S-19264T (=DSM 44701T), isolated from a smear-ripened cheese.</title>
        <authorList>
            <consortium name="US DOE Joint Genome Institute (JGI-PGF)"/>
            <person name="Walter F."/>
            <person name="Albersmeier A."/>
            <person name="Kalinowski J."/>
            <person name="Ruckert C."/>
        </authorList>
    </citation>
    <scope>NUCLEOTIDE SEQUENCE</scope>
    <source>
        <strain evidence="3">CGMCC 1.15758</strain>
    </source>
</reference>
<dbReference type="Gene3D" id="3.40.50.720">
    <property type="entry name" value="NAD(P)-binding Rossmann-like Domain"/>
    <property type="match status" value="1"/>
</dbReference>
<dbReference type="GO" id="GO:0016491">
    <property type="term" value="F:oxidoreductase activity"/>
    <property type="evidence" value="ECO:0007669"/>
    <property type="project" value="UniProtKB-KW"/>
</dbReference>
<keyword evidence="4" id="KW-1185">Reference proteome</keyword>
<gene>
    <name evidence="3" type="ORF">GCM10010995_03370</name>
</gene>
<dbReference type="OrthoDB" id="8650434at2"/>
<sequence>MRQVSHSLGANPSYGIIGNGRLARHIQFYFKLINIPHTLWHRQQPESPEDILGQSDIILLAISDDAIDAFLNAHPRLNNKLCVHFSGALVSQHALSYHPLMTFSPELQDLDFYQNLFFVGEDNEPTFSTIFPQLTNPFIQIPQAKKAYYHALCVMANNFTTLLWQKFFNEMTTTFDASLNDLKPYLKQTLLNIDNDYNNALTGPLKRQDLQTIKRNLDALEDDSFIKIYQAFVEVYQTNLDNKTGEKNEHA</sequence>
<organism evidence="3 4">
    <name type="scientific">Cysteiniphilum litorale</name>
    <dbReference type="NCBI Taxonomy" id="2056700"/>
    <lineage>
        <taxon>Bacteria</taxon>
        <taxon>Pseudomonadati</taxon>
        <taxon>Pseudomonadota</taxon>
        <taxon>Gammaproteobacteria</taxon>
        <taxon>Thiotrichales</taxon>
        <taxon>Fastidiosibacteraceae</taxon>
        <taxon>Cysteiniphilum</taxon>
    </lineage>
</organism>
<dbReference type="EMBL" id="BMJS01000002">
    <property type="protein sequence ID" value="GGF89386.1"/>
    <property type="molecule type" value="Genomic_DNA"/>
</dbReference>
<name>A0A8J2Z2J4_9GAMM</name>
<evidence type="ECO:0000259" key="2">
    <source>
        <dbReference type="Pfam" id="PF10728"/>
    </source>
</evidence>
<reference evidence="3" key="2">
    <citation type="submission" date="2020-09" db="EMBL/GenBank/DDBJ databases">
        <authorList>
            <person name="Sun Q."/>
            <person name="Zhou Y."/>
        </authorList>
    </citation>
    <scope>NUCLEOTIDE SEQUENCE</scope>
    <source>
        <strain evidence="3">CGMCC 1.15758</strain>
    </source>
</reference>
<dbReference type="Pfam" id="PF10728">
    <property type="entry name" value="DUF2520"/>
    <property type="match status" value="1"/>
</dbReference>
<comment type="caution">
    <text evidence="3">The sequence shown here is derived from an EMBL/GenBank/DDBJ whole genome shotgun (WGS) entry which is preliminary data.</text>
</comment>
<dbReference type="PANTHER" id="PTHR40459:SF1">
    <property type="entry name" value="CONSERVED HYPOTHETICAL ALANINE AND LEUCINE RICH PROTEIN"/>
    <property type="match status" value="1"/>
</dbReference>
<dbReference type="InterPro" id="IPR037108">
    <property type="entry name" value="TM1727-like_C_sf"/>
</dbReference>
<dbReference type="InterPro" id="IPR018931">
    <property type="entry name" value="DUF2520"/>
</dbReference>
<dbReference type="AlphaFoldDB" id="A0A8J2Z2J4"/>
<keyword evidence="1" id="KW-0560">Oxidoreductase</keyword>
<evidence type="ECO:0000256" key="1">
    <source>
        <dbReference type="ARBA" id="ARBA00023002"/>
    </source>
</evidence>
<dbReference type="InterPro" id="IPR036291">
    <property type="entry name" value="NAD(P)-bd_dom_sf"/>
</dbReference>